<dbReference type="AlphaFoldDB" id="A0A3A2Z1J2"/>
<sequence length="72" mass="7850">MGFPAESRRVTDPFGVVLRELATDAGGWKEEPSIESLPDDMVDDGVRVMEPNSFVADLTEAEEDMLPVGVPE</sequence>
<reference evidence="2" key="1">
    <citation type="submission" date="2017-02" db="EMBL/GenBank/DDBJ databases">
        <authorList>
            <person name="Tafer H."/>
            <person name="Lopandic K."/>
        </authorList>
    </citation>
    <scope>NUCLEOTIDE SEQUENCE [LARGE SCALE GENOMIC DNA]</scope>
    <source>
        <strain evidence="2">CBS 366.77</strain>
    </source>
</reference>
<dbReference type="EMBL" id="MVGC01002179">
    <property type="protein sequence ID" value="RJE16919.1"/>
    <property type="molecule type" value="Genomic_DNA"/>
</dbReference>
<comment type="caution">
    <text evidence="1">The sequence shown here is derived from an EMBL/GenBank/DDBJ whole genome shotgun (WGS) entry which is preliminary data.</text>
</comment>
<gene>
    <name evidence="1" type="ORF">PHISCL_10744</name>
</gene>
<evidence type="ECO:0000313" key="1">
    <source>
        <dbReference type="EMBL" id="RJE16919.1"/>
    </source>
</evidence>
<organism evidence="1 2">
    <name type="scientific">Aspergillus sclerotialis</name>
    <dbReference type="NCBI Taxonomy" id="2070753"/>
    <lineage>
        <taxon>Eukaryota</taxon>
        <taxon>Fungi</taxon>
        <taxon>Dikarya</taxon>
        <taxon>Ascomycota</taxon>
        <taxon>Pezizomycotina</taxon>
        <taxon>Eurotiomycetes</taxon>
        <taxon>Eurotiomycetidae</taxon>
        <taxon>Eurotiales</taxon>
        <taxon>Aspergillaceae</taxon>
        <taxon>Aspergillus</taxon>
        <taxon>Aspergillus subgen. Polypaecilum</taxon>
    </lineage>
</organism>
<protein>
    <submittedName>
        <fullName evidence="1">Uncharacterized protein</fullName>
    </submittedName>
</protein>
<proteinExistence type="predicted"/>
<evidence type="ECO:0000313" key="2">
    <source>
        <dbReference type="Proteomes" id="UP000266188"/>
    </source>
</evidence>
<name>A0A3A2Z1J2_9EURO</name>
<accession>A0A3A2Z1J2</accession>
<dbReference type="Proteomes" id="UP000266188">
    <property type="component" value="Unassembled WGS sequence"/>
</dbReference>
<keyword evidence="2" id="KW-1185">Reference proteome</keyword>